<reference evidence="1 2" key="1">
    <citation type="journal article" date="2015" name="Genome Announc.">
        <title>Virulence Factor Genes Detected in the Complete Genome Sequence of Corynebacterium uterequi DSM 45634, Isolated from the Uterus of a Maiden Mare.</title>
        <authorList>
            <person name="Ruckert C."/>
            <person name="Kriete M."/>
            <person name="Jaenicke S."/>
            <person name="Winkler A."/>
            <person name="Tauch A."/>
        </authorList>
    </citation>
    <scope>NUCLEOTIDE SEQUENCE [LARGE SCALE GENOMIC DNA]</scope>
    <source>
        <strain evidence="1 2">DSM 45634</strain>
    </source>
</reference>
<dbReference type="EMBL" id="CP011546">
    <property type="protein sequence ID" value="AKK12057.1"/>
    <property type="molecule type" value="Genomic_DNA"/>
</dbReference>
<dbReference type="InterPro" id="IPR000150">
    <property type="entry name" value="Cof"/>
</dbReference>
<gene>
    <name evidence="1" type="ORF">CUTER_10465</name>
</gene>
<name>A0A0G3HLQ0_9CORY</name>
<dbReference type="InterPro" id="IPR006379">
    <property type="entry name" value="HAD-SF_hydro_IIB"/>
</dbReference>
<dbReference type="OrthoDB" id="3180855at2"/>
<dbReference type="GO" id="GO:0000287">
    <property type="term" value="F:magnesium ion binding"/>
    <property type="evidence" value="ECO:0007669"/>
    <property type="project" value="TreeGrafter"/>
</dbReference>
<dbReference type="STRING" id="1072256.CUTER_10465"/>
<organism evidence="1 2">
    <name type="scientific">Corynebacterium uterequi</name>
    <dbReference type="NCBI Taxonomy" id="1072256"/>
    <lineage>
        <taxon>Bacteria</taxon>
        <taxon>Bacillati</taxon>
        <taxon>Actinomycetota</taxon>
        <taxon>Actinomycetes</taxon>
        <taxon>Mycobacteriales</taxon>
        <taxon>Corynebacteriaceae</taxon>
        <taxon>Corynebacterium</taxon>
    </lineage>
</organism>
<dbReference type="GO" id="GO:0016791">
    <property type="term" value="F:phosphatase activity"/>
    <property type="evidence" value="ECO:0007669"/>
    <property type="project" value="UniProtKB-ARBA"/>
</dbReference>
<dbReference type="Gene3D" id="3.30.1240.10">
    <property type="match status" value="1"/>
</dbReference>
<accession>A0A0G3HLQ0</accession>
<dbReference type="PRINTS" id="PR00119">
    <property type="entry name" value="CATATPASE"/>
</dbReference>
<dbReference type="PANTHER" id="PTHR10000">
    <property type="entry name" value="PHOSPHOSERINE PHOSPHATASE"/>
    <property type="match status" value="1"/>
</dbReference>
<dbReference type="PATRIC" id="fig|1072256.5.peg.2058"/>
<dbReference type="CDD" id="cd07516">
    <property type="entry name" value="HAD_Pase"/>
    <property type="match status" value="1"/>
</dbReference>
<dbReference type="RefSeq" id="WP_047260342.1">
    <property type="nucleotide sequence ID" value="NZ_CP011546.1"/>
</dbReference>
<dbReference type="AlphaFoldDB" id="A0A0G3HLQ0"/>
<evidence type="ECO:0000313" key="1">
    <source>
        <dbReference type="EMBL" id="AKK12057.1"/>
    </source>
</evidence>
<reference evidence="2" key="2">
    <citation type="submission" date="2015-05" db="EMBL/GenBank/DDBJ databases">
        <title>Complete genome sequence of Corynebacterium uterequi DSM 45634, isolated from the uterus of a maiden mare.</title>
        <authorList>
            <person name="Ruckert C."/>
            <person name="Albersmeier A."/>
            <person name="Winkler A."/>
            <person name="Tauch A."/>
        </authorList>
    </citation>
    <scope>NUCLEOTIDE SEQUENCE [LARGE SCALE GENOMIC DNA]</scope>
    <source>
        <strain evidence="2">DSM 45634</strain>
    </source>
</reference>
<dbReference type="Gene3D" id="3.40.50.1000">
    <property type="entry name" value="HAD superfamily/HAD-like"/>
    <property type="match status" value="1"/>
</dbReference>
<sequence>MTLTAPLPQGSPLLIASDIDGTLINSAGRVTERQRAIVHRLIDAGHYFALVTGRPHRWIKVILDQVRVNAPCVTSNGAVTLDVGSGTLLEAHELSPEVMRDVVARSREALADLGGMATAVERVGDPERLFDAGDYVLTPEFVSTWDEPDYTIVEEAELLSKPALKLVMRNDALTSAQMYERVARVVDPALAYVTYSMSAGLLEVSLPTVNKGAAVARVAERLGVAQENTIAFGDMANDIEMLRWAGCGVAMGNAAEVVKKAADVVTLSHDDDGQARVLEQLL</sequence>
<dbReference type="GO" id="GO:0005829">
    <property type="term" value="C:cytosol"/>
    <property type="evidence" value="ECO:0007669"/>
    <property type="project" value="TreeGrafter"/>
</dbReference>
<keyword evidence="1" id="KW-0378">Hydrolase</keyword>
<protein>
    <submittedName>
        <fullName evidence="1">HAD-superfamily hydrolase, subfamily IIB</fullName>
    </submittedName>
</protein>
<proteinExistence type="predicted"/>
<dbReference type="Pfam" id="PF08282">
    <property type="entry name" value="Hydrolase_3"/>
    <property type="match status" value="1"/>
</dbReference>
<dbReference type="SFLD" id="SFLDS00003">
    <property type="entry name" value="Haloacid_Dehalogenase"/>
    <property type="match status" value="1"/>
</dbReference>
<dbReference type="InterPro" id="IPR023214">
    <property type="entry name" value="HAD_sf"/>
</dbReference>
<dbReference type="NCBIfam" id="TIGR00099">
    <property type="entry name" value="Cof-subfamily"/>
    <property type="match status" value="1"/>
</dbReference>
<dbReference type="PANTHER" id="PTHR10000:SF8">
    <property type="entry name" value="HAD SUPERFAMILY HYDROLASE-LIKE, TYPE 3"/>
    <property type="match status" value="1"/>
</dbReference>
<keyword evidence="2" id="KW-1185">Reference proteome</keyword>
<evidence type="ECO:0000313" key="2">
    <source>
        <dbReference type="Proteomes" id="UP000035548"/>
    </source>
</evidence>
<dbReference type="SUPFAM" id="SSF56784">
    <property type="entry name" value="HAD-like"/>
    <property type="match status" value="1"/>
</dbReference>
<dbReference type="SFLD" id="SFLDG01140">
    <property type="entry name" value="C2.B:_Phosphomannomutase_and_P"/>
    <property type="match status" value="1"/>
</dbReference>
<dbReference type="InterPro" id="IPR036412">
    <property type="entry name" value="HAD-like_sf"/>
</dbReference>
<dbReference type="NCBIfam" id="TIGR01484">
    <property type="entry name" value="HAD-SF-IIB"/>
    <property type="match status" value="1"/>
</dbReference>
<dbReference type="KEGG" id="cut:CUTER_10465"/>
<dbReference type="Proteomes" id="UP000035548">
    <property type="component" value="Chromosome"/>
</dbReference>